<proteinExistence type="predicted"/>
<evidence type="ECO:0000256" key="1">
    <source>
        <dbReference type="ARBA" id="ARBA00022741"/>
    </source>
</evidence>
<accession>A0A386PM79</accession>
<dbReference type="InterPro" id="IPR027417">
    <property type="entry name" value="P-loop_NTPase"/>
</dbReference>
<name>A0A386PM79_9SPIR</name>
<keyword evidence="2 4" id="KW-0067">ATP-binding</keyword>
<dbReference type="OrthoDB" id="9805538at2"/>
<dbReference type="AlphaFoldDB" id="A0A386PM79"/>
<evidence type="ECO:0000259" key="3">
    <source>
        <dbReference type="PROSITE" id="PS50893"/>
    </source>
</evidence>
<dbReference type="InterPro" id="IPR003439">
    <property type="entry name" value="ABC_transporter-like_ATP-bd"/>
</dbReference>
<evidence type="ECO:0000256" key="2">
    <source>
        <dbReference type="ARBA" id="ARBA00022840"/>
    </source>
</evidence>
<dbReference type="InterPro" id="IPR017871">
    <property type="entry name" value="ABC_transporter-like_CS"/>
</dbReference>
<dbReference type="PROSITE" id="PS00211">
    <property type="entry name" value="ABC_TRANSPORTER_1"/>
    <property type="match status" value="1"/>
</dbReference>
<dbReference type="PANTHER" id="PTHR24220">
    <property type="entry name" value="IMPORT ATP-BINDING PROTEIN"/>
    <property type="match status" value="1"/>
</dbReference>
<dbReference type="RefSeq" id="WP_120104621.1">
    <property type="nucleotide sequence ID" value="NZ_CP028884.1"/>
</dbReference>
<dbReference type="GO" id="GO:0005524">
    <property type="term" value="F:ATP binding"/>
    <property type="evidence" value="ECO:0007669"/>
    <property type="project" value="UniProtKB-KW"/>
</dbReference>
<protein>
    <submittedName>
        <fullName evidence="4">ABC transporter ATP-binding protein</fullName>
    </submittedName>
</protein>
<gene>
    <name evidence="4" type="ORF">DB313_04510</name>
</gene>
<keyword evidence="5" id="KW-1185">Reference proteome</keyword>
<dbReference type="GO" id="GO:0005886">
    <property type="term" value="C:plasma membrane"/>
    <property type="evidence" value="ECO:0007669"/>
    <property type="project" value="TreeGrafter"/>
</dbReference>
<keyword evidence="1" id="KW-0547">Nucleotide-binding</keyword>
<evidence type="ECO:0000313" key="4">
    <source>
        <dbReference type="EMBL" id="AYE36701.1"/>
    </source>
</evidence>
<dbReference type="InterPro" id="IPR015854">
    <property type="entry name" value="ABC_transpr_LolD-like"/>
</dbReference>
<sequence>MRLNLINVNKSYKTFKEIVHANKDITLDLKARDMVWISGSTGSGKTTLVNLIAGIDTQDSGDVIFDSLSLSNMRERQRTLFRRYNMGLIFQHFELIASLTGFENILLPLRFSNKSHKQAKNRVAELVKLFNLESFVDRKPKHMSGGQRQRIGIARAFVYEPKLILGDEITSHLDLKTATFIYSVVKHYIEEKGAIGIFISHDSNLEKFANKFYRIEDGILSLRSEYA</sequence>
<dbReference type="GO" id="GO:0016887">
    <property type="term" value="F:ATP hydrolysis activity"/>
    <property type="evidence" value="ECO:0007669"/>
    <property type="project" value="InterPro"/>
</dbReference>
<dbReference type="InterPro" id="IPR003593">
    <property type="entry name" value="AAA+_ATPase"/>
</dbReference>
<dbReference type="GO" id="GO:0022857">
    <property type="term" value="F:transmembrane transporter activity"/>
    <property type="evidence" value="ECO:0007669"/>
    <property type="project" value="TreeGrafter"/>
</dbReference>
<dbReference type="KEGG" id="btur:DB313_04510"/>
<evidence type="ECO:0000313" key="5">
    <source>
        <dbReference type="Proteomes" id="UP000275571"/>
    </source>
</evidence>
<feature type="domain" description="ABC transporter" evidence="3">
    <location>
        <begin position="3"/>
        <end position="227"/>
    </location>
</feature>
<dbReference type="Proteomes" id="UP000275571">
    <property type="component" value="Chromosome"/>
</dbReference>
<dbReference type="EMBL" id="CP028884">
    <property type="protein sequence ID" value="AYE36701.1"/>
    <property type="molecule type" value="Genomic_DNA"/>
</dbReference>
<dbReference type="PROSITE" id="PS50893">
    <property type="entry name" value="ABC_TRANSPORTER_2"/>
    <property type="match status" value="1"/>
</dbReference>
<dbReference type="Pfam" id="PF00005">
    <property type="entry name" value="ABC_tran"/>
    <property type="match status" value="1"/>
</dbReference>
<dbReference type="SUPFAM" id="SSF52540">
    <property type="entry name" value="P-loop containing nucleoside triphosphate hydrolases"/>
    <property type="match status" value="1"/>
</dbReference>
<organism evidence="4 5">
    <name type="scientific">Borrelia turcica IST7</name>
    <dbReference type="NCBI Taxonomy" id="1104446"/>
    <lineage>
        <taxon>Bacteria</taxon>
        <taxon>Pseudomonadati</taxon>
        <taxon>Spirochaetota</taxon>
        <taxon>Spirochaetia</taxon>
        <taxon>Spirochaetales</taxon>
        <taxon>Borreliaceae</taxon>
        <taxon>Borrelia</taxon>
    </lineage>
</organism>
<dbReference type="SMART" id="SM00382">
    <property type="entry name" value="AAA"/>
    <property type="match status" value="1"/>
</dbReference>
<dbReference type="Gene3D" id="3.40.50.300">
    <property type="entry name" value="P-loop containing nucleotide triphosphate hydrolases"/>
    <property type="match status" value="1"/>
</dbReference>
<reference evidence="4 5" key="1">
    <citation type="journal article" date="2018" name="Infect. Genet. Evol.">
        <title>Genome-wide analysis of Borrelia turcica and 'Candidatus Borrelia tachyglossi' shows relapsing fever-like genomes with unique genomic links to Lyme disease Borrelia.</title>
        <authorList>
            <person name="Gofton A.W."/>
            <person name="Margos G."/>
            <person name="Fingerle V."/>
            <person name="Hepner S."/>
            <person name="Loh S.M."/>
            <person name="Ryan U."/>
            <person name="Irwin P."/>
            <person name="Oskam C.L."/>
        </authorList>
    </citation>
    <scope>NUCLEOTIDE SEQUENCE [LARGE SCALE GENOMIC DNA]</scope>
    <source>
        <strain evidence="4 5">IST7</strain>
    </source>
</reference>